<dbReference type="Proteomes" id="UP000663400">
    <property type="component" value="Chromosome"/>
</dbReference>
<keyword evidence="2" id="KW-0805">Transcription regulation</keyword>
<dbReference type="InterPro" id="IPR013324">
    <property type="entry name" value="RNA_pol_sigma_r3/r4-like"/>
</dbReference>
<dbReference type="InterPro" id="IPR039425">
    <property type="entry name" value="RNA_pol_sigma-70-like"/>
</dbReference>
<dbReference type="NCBIfam" id="TIGR02937">
    <property type="entry name" value="sigma70-ECF"/>
    <property type="match status" value="1"/>
</dbReference>
<comment type="similarity">
    <text evidence="1">Belongs to the sigma-70 factor family. ECF subfamily.</text>
</comment>
<evidence type="ECO:0000259" key="5">
    <source>
        <dbReference type="Pfam" id="PF07638"/>
    </source>
</evidence>
<gene>
    <name evidence="6" type="ORF">HIV01_002300</name>
</gene>
<evidence type="ECO:0000256" key="2">
    <source>
        <dbReference type="ARBA" id="ARBA00023015"/>
    </source>
</evidence>
<dbReference type="SUPFAM" id="SSF88659">
    <property type="entry name" value="Sigma3 and sigma4 domains of RNA polymerase sigma factors"/>
    <property type="match status" value="1"/>
</dbReference>
<accession>A0ABX7REN6</accession>
<name>A0ABX7REN6_9GAMM</name>
<protein>
    <submittedName>
        <fullName evidence="6">Sigma-70 family RNA polymerase sigma factor</fullName>
    </submittedName>
</protein>
<proteinExistence type="inferred from homology"/>
<dbReference type="PANTHER" id="PTHR43133:SF39">
    <property type="entry name" value="SIMILAR TO RNA POLYMERASE SIGMA-E FACTOR"/>
    <property type="match status" value="1"/>
</dbReference>
<dbReference type="InterPro" id="IPR011517">
    <property type="entry name" value="RNA_pol_sigma70_ECF-like"/>
</dbReference>
<evidence type="ECO:0000256" key="4">
    <source>
        <dbReference type="ARBA" id="ARBA00023163"/>
    </source>
</evidence>
<evidence type="ECO:0000313" key="7">
    <source>
        <dbReference type="Proteomes" id="UP000663400"/>
    </source>
</evidence>
<dbReference type="InterPro" id="IPR014284">
    <property type="entry name" value="RNA_pol_sigma-70_dom"/>
</dbReference>
<dbReference type="EMBL" id="CP071517">
    <property type="protein sequence ID" value="QSX75402.1"/>
    <property type="molecule type" value="Genomic_DNA"/>
</dbReference>
<organism evidence="6 7">
    <name type="scientific">Lysobacter arenosi</name>
    <dbReference type="NCBI Taxonomy" id="2795387"/>
    <lineage>
        <taxon>Bacteria</taxon>
        <taxon>Pseudomonadati</taxon>
        <taxon>Pseudomonadota</taxon>
        <taxon>Gammaproteobacteria</taxon>
        <taxon>Lysobacterales</taxon>
        <taxon>Lysobacteraceae</taxon>
        <taxon>Lysobacter</taxon>
    </lineage>
</organism>
<keyword evidence="4" id="KW-0804">Transcription</keyword>
<dbReference type="InterPro" id="IPR053812">
    <property type="entry name" value="HTH_Sigma70_ECF-like"/>
</dbReference>
<evidence type="ECO:0000256" key="3">
    <source>
        <dbReference type="ARBA" id="ARBA00023082"/>
    </source>
</evidence>
<dbReference type="PANTHER" id="PTHR43133">
    <property type="entry name" value="RNA POLYMERASE ECF-TYPE SIGMA FACTO"/>
    <property type="match status" value="1"/>
</dbReference>
<reference evidence="6 7" key="1">
    <citation type="submission" date="2021-02" db="EMBL/GenBank/DDBJ databases">
        <title>Lysobacter arenosi sp. nov., isolated from soil of gangwondo yeongwol, south Korea.</title>
        <authorList>
            <person name="Kim K.R."/>
            <person name="Kim K.H."/>
            <person name="Jeon C.O."/>
        </authorList>
    </citation>
    <scope>NUCLEOTIDE SEQUENCE [LARGE SCALE GENOMIC DNA]</scope>
    <source>
        <strain evidence="6 7">R7</strain>
    </source>
</reference>
<evidence type="ECO:0000256" key="1">
    <source>
        <dbReference type="ARBA" id="ARBA00010641"/>
    </source>
</evidence>
<dbReference type="Pfam" id="PF07638">
    <property type="entry name" value="Sigma70_ECF"/>
    <property type="match status" value="1"/>
</dbReference>
<dbReference type="InterPro" id="IPR036388">
    <property type="entry name" value="WH-like_DNA-bd_sf"/>
</dbReference>
<dbReference type="NCBIfam" id="TIGR02999">
    <property type="entry name" value="Sig-70_X6"/>
    <property type="match status" value="1"/>
</dbReference>
<dbReference type="Gene3D" id="1.10.1740.10">
    <property type="match status" value="1"/>
</dbReference>
<dbReference type="SUPFAM" id="SSF88946">
    <property type="entry name" value="Sigma2 domain of RNA polymerase sigma factors"/>
    <property type="match status" value="1"/>
</dbReference>
<evidence type="ECO:0000313" key="6">
    <source>
        <dbReference type="EMBL" id="QSX75402.1"/>
    </source>
</evidence>
<keyword evidence="3" id="KW-0731">Sigma factor</keyword>
<feature type="domain" description="RNA polymerase sigma-70 ECF-like HTH" evidence="5">
    <location>
        <begin position="25"/>
        <end position="199"/>
    </location>
</feature>
<dbReference type="RefSeq" id="WP_200604644.1">
    <property type="nucleotide sequence ID" value="NZ_CP071517.1"/>
</dbReference>
<keyword evidence="7" id="KW-1185">Reference proteome</keyword>
<dbReference type="InterPro" id="IPR013325">
    <property type="entry name" value="RNA_pol_sigma_r2"/>
</dbReference>
<dbReference type="Gene3D" id="1.10.10.10">
    <property type="entry name" value="Winged helix-like DNA-binding domain superfamily/Winged helix DNA-binding domain"/>
    <property type="match status" value="1"/>
</dbReference>
<sequence>MDERKDGAAVGGGNESACPLQEQTLESLLRTARNSDTAALDRLYAAIYEELRRHARRQLASRNTTLTPTALVNEVYLKLSSASIDPRDRNHLFALSARAMRHIVIDHARRAATGKRGAQLVQVTLTGNLPDSRQDAASMLALDNALRLLAEVDSRLARVVELRYFGGYSEAQIAGSLGVTVRTVQRDWRKARAFLGAALAAGESGNQ</sequence>